<feature type="transmembrane region" description="Helical" evidence="5">
    <location>
        <begin position="322"/>
        <end position="343"/>
    </location>
</feature>
<evidence type="ECO:0000256" key="4">
    <source>
        <dbReference type="ARBA" id="ARBA00023136"/>
    </source>
</evidence>
<dbReference type="EMBL" id="WWEO01000041">
    <property type="protein sequence ID" value="NCD69379.1"/>
    <property type="molecule type" value="Genomic_DNA"/>
</dbReference>
<evidence type="ECO:0000256" key="2">
    <source>
        <dbReference type="ARBA" id="ARBA00022692"/>
    </source>
</evidence>
<reference evidence="6" key="1">
    <citation type="submission" date="2020-01" db="EMBL/GenBank/DDBJ databases">
        <authorList>
            <person name="Seo Y.L."/>
        </authorList>
    </citation>
    <scope>NUCLEOTIDE SEQUENCE</scope>
    <source>
        <strain evidence="6">R11</strain>
    </source>
</reference>
<evidence type="ECO:0000256" key="5">
    <source>
        <dbReference type="SAM" id="Phobius"/>
    </source>
</evidence>
<feature type="transmembrane region" description="Helical" evidence="5">
    <location>
        <begin position="355"/>
        <end position="374"/>
    </location>
</feature>
<organism evidence="6 7">
    <name type="scientific">Mucilaginibacter agri</name>
    <dbReference type="NCBI Taxonomy" id="2695265"/>
    <lineage>
        <taxon>Bacteria</taxon>
        <taxon>Pseudomonadati</taxon>
        <taxon>Bacteroidota</taxon>
        <taxon>Sphingobacteriia</taxon>
        <taxon>Sphingobacteriales</taxon>
        <taxon>Sphingobacteriaceae</taxon>
        <taxon>Mucilaginibacter</taxon>
    </lineage>
</organism>
<accession>A0A965ZE43</accession>
<feature type="transmembrane region" description="Helical" evidence="5">
    <location>
        <begin position="410"/>
        <end position="429"/>
    </location>
</feature>
<dbReference type="RefSeq" id="WP_166585353.1">
    <property type="nucleotide sequence ID" value="NZ_WWEO01000041.1"/>
</dbReference>
<dbReference type="Pfam" id="PF01943">
    <property type="entry name" value="Polysacc_synt"/>
    <property type="match status" value="1"/>
</dbReference>
<sequence length="479" mass="54419">MAKNYLYNLLLTLANLLFPILSFPYVSRMIGPEGIGKVQFAFSFAQYFAIIANIGVPIYGLKEIARHKNDFQARSQVFSELITIHFLACFSLSVIYLGVIFTFPYFADNRDMHLAAVLLILMGFTYIEWLYSGMEQFRSIALRSVLFKIIGLGLLYLFVRDRSDFRVYLYIMIFSFMGNNVLSLFMTRDKVKPVFSNLQLRKHLKPLFFILGTTLAASMYTDMDTVILGFLSNSKTVGLYTAAVKLSKITLPFVTSMGVILMPKVAKQFADDSMQEIQDTLSKTFNFLVFFAIPVVFGLALLAPEFIMLFSGKEFLPATTSMQILSLLPLIIGFGHMFLYLVLVPAGKNREMFSCVLGGMATSLILNILLVPHFKAIGSSIANICSEAVVTLLYVYFIRKYYRFSYNWWLILKALIAVLIFIPIIYFARQLSMPLIYMVASSVAVCGLMYLLLQLLIFRNPFVFEILNFVKAKFSKVQA</sequence>
<comment type="caution">
    <text evidence="6">The sequence shown here is derived from an EMBL/GenBank/DDBJ whole genome shotgun (WGS) entry which is preliminary data.</text>
</comment>
<dbReference type="PANTHER" id="PTHR43424:SF1">
    <property type="entry name" value="LOCUS PUTATIVE PROTEIN 1-RELATED"/>
    <property type="match status" value="1"/>
</dbReference>
<feature type="transmembrane region" description="Helical" evidence="5">
    <location>
        <begin position="38"/>
        <end position="61"/>
    </location>
</feature>
<dbReference type="AlphaFoldDB" id="A0A965ZE43"/>
<dbReference type="CDD" id="cd13128">
    <property type="entry name" value="MATE_Wzx_like"/>
    <property type="match status" value="1"/>
</dbReference>
<feature type="transmembrane region" description="Helical" evidence="5">
    <location>
        <begin position="140"/>
        <end position="159"/>
    </location>
</feature>
<feature type="transmembrane region" description="Helical" evidence="5">
    <location>
        <begin position="207"/>
        <end position="229"/>
    </location>
</feature>
<evidence type="ECO:0000256" key="1">
    <source>
        <dbReference type="ARBA" id="ARBA00004141"/>
    </source>
</evidence>
<name>A0A965ZE43_9SPHI</name>
<feature type="transmembrane region" description="Helical" evidence="5">
    <location>
        <begin position="435"/>
        <end position="458"/>
    </location>
</feature>
<dbReference type="PANTHER" id="PTHR43424">
    <property type="entry name" value="LOCUS PUTATIVE PROTEIN 1-RELATED"/>
    <property type="match status" value="1"/>
</dbReference>
<dbReference type="InterPro" id="IPR002797">
    <property type="entry name" value="Polysacc_synth"/>
</dbReference>
<dbReference type="Proteomes" id="UP000638732">
    <property type="component" value="Unassembled WGS sequence"/>
</dbReference>
<feature type="transmembrane region" description="Helical" evidence="5">
    <location>
        <begin position="82"/>
        <end position="106"/>
    </location>
</feature>
<dbReference type="InterPro" id="IPR052556">
    <property type="entry name" value="PolySynth_Transporter"/>
</dbReference>
<feature type="transmembrane region" description="Helical" evidence="5">
    <location>
        <begin position="112"/>
        <end position="131"/>
    </location>
</feature>
<gene>
    <name evidence="6" type="ORF">GSY63_08430</name>
</gene>
<protein>
    <submittedName>
        <fullName evidence="6">Oligosaccharide flippase family protein</fullName>
    </submittedName>
</protein>
<feature type="transmembrane region" description="Helical" evidence="5">
    <location>
        <begin position="380"/>
        <end position="398"/>
    </location>
</feature>
<feature type="transmembrane region" description="Helical" evidence="5">
    <location>
        <begin position="7"/>
        <end position="26"/>
    </location>
</feature>
<comment type="subcellular location">
    <subcellularLocation>
        <location evidence="1">Membrane</location>
        <topology evidence="1">Multi-pass membrane protein</topology>
    </subcellularLocation>
</comment>
<reference evidence="6" key="2">
    <citation type="submission" date="2020-10" db="EMBL/GenBank/DDBJ databases">
        <title>Mucilaginibacter sp. nov., isolated from soil.</title>
        <authorList>
            <person name="Jeon C.O."/>
        </authorList>
    </citation>
    <scope>NUCLEOTIDE SEQUENCE</scope>
    <source>
        <strain evidence="6">R11</strain>
    </source>
</reference>
<evidence type="ECO:0000313" key="6">
    <source>
        <dbReference type="EMBL" id="NCD69379.1"/>
    </source>
</evidence>
<keyword evidence="7" id="KW-1185">Reference proteome</keyword>
<keyword evidence="2 5" id="KW-0812">Transmembrane</keyword>
<dbReference type="GO" id="GO:0016020">
    <property type="term" value="C:membrane"/>
    <property type="evidence" value="ECO:0007669"/>
    <property type="project" value="UniProtKB-SubCell"/>
</dbReference>
<proteinExistence type="predicted"/>
<keyword evidence="4 5" id="KW-0472">Membrane</keyword>
<feature type="transmembrane region" description="Helical" evidence="5">
    <location>
        <begin position="287"/>
        <end position="310"/>
    </location>
</feature>
<feature type="transmembrane region" description="Helical" evidence="5">
    <location>
        <begin position="165"/>
        <end position="186"/>
    </location>
</feature>
<keyword evidence="3 5" id="KW-1133">Transmembrane helix</keyword>
<evidence type="ECO:0000256" key="3">
    <source>
        <dbReference type="ARBA" id="ARBA00022989"/>
    </source>
</evidence>
<evidence type="ECO:0000313" key="7">
    <source>
        <dbReference type="Proteomes" id="UP000638732"/>
    </source>
</evidence>
<feature type="transmembrane region" description="Helical" evidence="5">
    <location>
        <begin position="249"/>
        <end position="266"/>
    </location>
</feature>